<organism evidence="7 8">
    <name type="scientific">Methylobacterium oryzihabitans</name>
    <dbReference type="NCBI Taxonomy" id="2499852"/>
    <lineage>
        <taxon>Bacteria</taxon>
        <taxon>Pseudomonadati</taxon>
        <taxon>Pseudomonadota</taxon>
        <taxon>Alphaproteobacteria</taxon>
        <taxon>Hyphomicrobiales</taxon>
        <taxon>Methylobacteriaceae</taxon>
        <taxon>Methylobacterium</taxon>
    </lineage>
</organism>
<evidence type="ECO:0000313" key="7">
    <source>
        <dbReference type="EMBL" id="RVU15075.1"/>
    </source>
</evidence>
<protein>
    <submittedName>
        <fullName evidence="7">LysE family translocator</fullName>
    </submittedName>
</protein>
<evidence type="ECO:0000256" key="1">
    <source>
        <dbReference type="ARBA" id="ARBA00004651"/>
    </source>
</evidence>
<keyword evidence="4 6" id="KW-1133">Transmembrane helix</keyword>
<dbReference type="Pfam" id="PF01810">
    <property type="entry name" value="LysE"/>
    <property type="match status" value="1"/>
</dbReference>
<dbReference type="InterPro" id="IPR001123">
    <property type="entry name" value="LeuE-type"/>
</dbReference>
<comment type="caution">
    <text evidence="7">The sequence shown here is derived from an EMBL/GenBank/DDBJ whole genome shotgun (WGS) entry which is preliminary data.</text>
</comment>
<dbReference type="PIRSF" id="PIRSF006324">
    <property type="entry name" value="LeuE"/>
    <property type="match status" value="1"/>
</dbReference>
<feature type="transmembrane region" description="Helical" evidence="6">
    <location>
        <begin position="39"/>
        <end position="60"/>
    </location>
</feature>
<evidence type="ECO:0000256" key="5">
    <source>
        <dbReference type="ARBA" id="ARBA00023136"/>
    </source>
</evidence>
<evidence type="ECO:0000256" key="4">
    <source>
        <dbReference type="ARBA" id="ARBA00022989"/>
    </source>
</evidence>
<dbReference type="EMBL" id="SACP01000024">
    <property type="protein sequence ID" value="RVU15075.1"/>
    <property type="molecule type" value="Genomic_DNA"/>
</dbReference>
<evidence type="ECO:0000256" key="2">
    <source>
        <dbReference type="ARBA" id="ARBA00022475"/>
    </source>
</evidence>
<name>A0A3S3U415_9HYPH</name>
<gene>
    <name evidence="7" type="ORF">EOE48_20975</name>
</gene>
<feature type="transmembrane region" description="Helical" evidence="6">
    <location>
        <begin position="144"/>
        <end position="165"/>
    </location>
</feature>
<dbReference type="OrthoDB" id="7346064at2"/>
<evidence type="ECO:0000256" key="6">
    <source>
        <dbReference type="SAM" id="Phobius"/>
    </source>
</evidence>
<feature type="transmembrane region" description="Helical" evidence="6">
    <location>
        <begin position="177"/>
        <end position="201"/>
    </location>
</feature>
<dbReference type="PANTHER" id="PTHR30086">
    <property type="entry name" value="ARGININE EXPORTER PROTEIN ARGO"/>
    <property type="match status" value="1"/>
</dbReference>
<dbReference type="GO" id="GO:0015171">
    <property type="term" value="F:amino acid transmembrane transporter activity"/>
    <property type="evidence" value="ECO:0007669"/>
    <property type="project" value="TreeGrafter"/>
</dbReference>
<keyword evidence="8" id="KW-1185">Reference proteome</keyword>
<keyword evidence="5 6" id="KW-0472">Membrane</keyword>
<evidence type="ECO:0000313" key="8">
    <source>
        <dbReference type="Proteomes" id="UP000286997"/>
    </source>
</evidence>
<reference evidence="7 8" key="1">
    <citation type="submission" date="2019-01" db="EMBL/GenBank/DDBJ databases">
        <authorList>
            <person name="Chen W.-M."/>
        </authorList>
    </citation>
    <scope>NUCLEOTIDE SEQUENCE [LARGE SCALE GENOMIC DNA]</scope>
    <source>
        <strain evidence="7 8">TER-1</strain>
    </source>
</reference>
<dbReference type="GO" id="GO:0005886">
    <property type="term" value="C:plasma membrane"/>
    <property type="evidence" value="ECO:0007669"/>
    <property type="project" value="UniProtKB-SubCell"/>
</dbReference>
<dbReference type="PANTHER" id="PTHR30086:SF21">
    <property type="entry name" value="TRANSPORT PROTEIN"/>
    <property type="match status" value="1"/>
</dbReference>
<dbReference type="RefSeq" id="WP_127732798.1">
    <property type="nucleotide sequence ID" value="NZ_SACP01000024.1"/>
</dbReference>
<proteinExistence type="predicted"/>
<evidence type="ECO:0000256" key="3">
    <source>
        <dbReference type="ARBA" id="ARBA00022692"/>
    </source>
</evidence>
<comment type="subcellular location">
    <subcellularLocation>
        <location evidence="1">Cell membrane</location>
        <topology evidence="1">Multi-pass membrane protein</topology>
    </subcellularLocation>
</comment>
<keyword evidence="2" id="KW-1003">Cell membrane</keyword>
<sequence length="203" mass="21485">MTEWLAVLLITLFAVVSPGPDFAMVSRNSLVLSRRAGLLTALGIGLGVAVHVAYTLLGLGLVIRQSLVLFTALKLAGAAYLIWLGLRMLAARPHAPAEAAPAATDRAALRTGFLTNALNPKTSIFIVSLFMQVVQPDTPLAVQVAYGAFIMAAHALWFAIVALVLSQARIRRRILAAGAWIDRAFGLVLTGFGTALAVATLRD</sequence>
<dbReference type="AlphaFoldDB" id="A0A3S3U415"/>
<feature type="transmembrane region" description="Helical" evidence="6">
    <location>
        <begin position="67"/>
        <end position="86"/>
    </location>
</feature>
<dbReference type="Proteomes" id="UP000286997">
    <property type="component" value="Unassembled WGS sequence"/>
</dbReference>
<accession>A0A3S3U415</accession>
<keyword evidence="3 6" id="KW-0812">Transmembrane</keyword>